<evidence type="ECO:0000313" key="14">
    <source>
        <dbReference type="Proteomes" id="UP000717634"/>
    </source>
</evidence>
<dbReference type="Gene3D" id="2.40.170.20">
    <property type="entry name" value="TonB-dependent receptor, beta-barrel domain"/>
    <property type="match status" value="1"/>
</dbReference>
<dbReference type="NCBIfam" id="TIGR04057">
    <property type="entry name" value="SusC_RagA_signa"/>
    <property type="match status" value="1"/>
</dbReference>
<evidence type="ECO:0000256" key="7">
    <source>
        <dbReference type="ARBA" id="ARBA00023237"/>
    </source>
</evidence>
<evidence type="ECO:0000313" key="13">
    <source>
        <dbReference type="EMBL" id="NKI88125.1"/>
    </source>
</evidence>
<evidence type="ECO:0000259" key="11">
    <source>
        <dbReference type="Pfam" id="PF00593"/>
    </source>
</evidence>
<evidence type="ECO:0000256" key="8">
    <source>
        <dbReference type="PROSITE-ProRule" id="PRU01360"/>
    </source>
</evidence>
<evidence type="ECO:0000256" key="3">
    <source>
        <dbReference type="ARBA" id="ARBA00022452"/>
    </source>
</evidence>
<evidence type="ECO:0000256" key="6">
    <source>
        <dbReference type="ARBA" id="ARBA00023136"/>
    </source>
</evidence>
<comment type="similarity">
    <text evidence="8 9">Belongs to the TonB-dependent receptor family.</text>
</comment>
<sequence length="1038" mass="111504">MKQTLFVPIRPAMIAAAVLFSAPAWAQSVAISGHVTGSDGGDLPGATVLERGTTNGVSTGANGSFSLSVKPGATLVISSVGYTAQTIAVGSQTAINVTLAVAATQLSEAVVVGYGTQSKTDLTGSVATVSSKEIANTPVTSFEQAIQGKAAGVFIENGSGKLGQAVKVRVRGTTSVSGDTQPLYVIDGIPITSEDQSGTTAPTNPIADLNPNDIESISILKDASSSAIYGSRGSNGVILITTKHGKSGATKFNLGYQTGLSEPTHKKSYLNSADYVMLEREAAANENVRDPSFDYVAYTESRLRRFSAGNDDYKTAAVNTNWQDQAFQRAPFSQYDLGANGGDEKTRFYIAGNYTNQKGILINNKFEKMSARINVDHNASKRLTLGVNINLARTKNNRLDNDNSFGTPLQLVALSPITPLIDPRTGLLSGALDPATGQPNTNFPVYYNPLLSVENASFVTTVYRTVGNVYGQFKIVDGLSFRSELGMDLLNQNETSYQGRLTARNTDFTSNGNGYNAYVQNNRFTTNNFLTYQKRFAELHSVEAVVGTSYEERRINSNSVSGQQFPSDAFKYITSAGLINAGSSRSTGSTLLSYFARVNYAFASKYLLTLSGRVDGSSRFGKNNPYGFFPAASLGWVVTDEAFLHDQKVLSLLKPRVSFGRTGNQGFGDFISRSLYSGGSYAGGPTIRPEILSGNTTLGNPDLKWESTTQADAGLEFGFLDNRITGEVDAYLKKTTGLVLSVLTPSVTGYSNQYRNVGSLENKGLEFSLTTRNAVGAFAWTTTFNAATNQNKVTNLDKQILNGGYVNRAVEGQPIGVFYTVEYAGVDRDNGDALYWKNKVNDDGSTTIDHSAGTTSNYNDANRVVVGNPNPRWVGGVTNTLSYKGVELNFTFQGVFGNKVFDGGGQYQAANASNGFDNQTSDQLNRWQKPGDITNVPQARLFEGNGTANSTRYLSNGDYVRLKTTTLSYTLPAAVVGKAMLERVRIYLSGVNLLTFTPYKGWDPEVNADYQASNIGQGNDFYSAPQARTYTVGINVGF</sequence>
<dbReference type="InterPro" id="IPR037066">
    <property type="entry name" value="Plug_dom_sf"/>
</dbReference>
<keyword evidence="14" id="KW-1185">Reference proteome</keyword>
<evidence type="ECO:0000256" key="5">
    <source>
        <dbReference type="ARBA" id="ARBA00023077"/>
    </source>
</evidence>
<keyword evidence="7 8" id="KW-0998">Cell outer membrane</keyword>
<evidence type="ECO:0000259" key="12">
    <source>
        <dbReference type="Pfam" id="PF07715"/>
    </source>
</evidence>
<dbReference type="Pfam" id="PF07715">
    <property type="entry name" value="Plug"/>
    <property type="match status" value="1"/>
</dbReference>
<gene>
    <name evidence="13" type="ORF">HBN54_000712</name>
</gene>
<dbReference type="SUPFAM" id="SSF56935">
    <property type="entry name" value="Porins"/>
    <property type="match status" value="1"/>
</dbReference>
<feature type="domain" description="TonB-dependent receptor plug" evidence="12">
    <location>
        <begin position="119"/>
        <end position="237"/>
    </location>
</feature>
<evidence type="ECO:0000256" key="2">
    <source>
        <dbReference type="ARBA" id="ARBA00022448"/>
    </source>
</evidence>
<comment type="caution">
    <text evidence="13">The sequence shown here is derived from an EMBL/GenBank/DDBJ whole genome shotgun (WGS) entry which is preliminary data.</text>
</comment>
<feature type="domain" description="TonB-dependent receptor-like beta-barrel" evidence="11">
    <location>
        <begin position="476"/>
        <end position="858"/>
    </location>
</feature>
<dbReference type="Pfam" id="PF13715">
    <property type="entry name" value="CarbopepD_reg_2"/>
    <property type="match status" value="1"/>
</dbReference>
<accession>A0ABX1HDQ4</accession>
<dbReference type="InterPro" id="IPR036942">
    <property type="entry name" value="Beta-barrel_TonB_sf"/>
</dbReference>
<organism evidence="13 14">
    <name type="scientific">Hymenobacter artigasi</name>
    <dbReference type="NCBI Taxonomy" id="2719616"/>
    <lineage>
        <taxon>Bacteria</taxon>
        <taxon>Pseudomonadati</taxon>
        <taxon>Bacteroidota</taxon>
        <taxon>Cytophagia</taxon>
        <taxon>Cytophagales</taxon>
        <taxon>Hymenobacteraceae</taxon>
        <taxon>Hymenobacter</taxon>
    </lineage>
</organism>
<dbReference type="PROSITE" id="PS52016">
    <property type="entry name" value="TONB_DEPENDENT_REC_3"/>
    <property type="match status" value="1"/>
</dbReference>
<dbReference type="Proteomes" id="UP000717634">
    <property type="component" value="Unassembled WGS sequence"/>
</dbReference>
<keyword evidence="3 8" id="KW-1134">Transmembrane beta strand</keyword>
<keyword evidence="4 8" id="KW-0812">Transmembrane</keyword>
<evidence type="ECO:0000256" key="9">
    <source>
        <dbReference type="RuleBase" id="RU003357"/>
    </source>
</evidence>
<feature type="signal peptide" evidence="10">
    <location>
        <begin position="1"/>
        <end position="26"/>
    </location>
</feature>
<dbReference type="EMBL" id="JAAVTK010000002">
    <property type="protein sequence ID" value="NKI88125.1"/>
    <property type="molecule type" value="Genomic_DNA"/>
</dbReference>
<proteinExistence type="inferred from homology"/>
<dbReference type="NCBIfam" id="TIGR04056">
    <property type="entry name" value="OMP_RagA_SusC"/>
    <property type="match status" value="1"/>
</dbReference>
<protein>
    <submittedName>
        <fullName evidence="13">TonB-linked SusC/RagA family outer membrane protein</fullName>
    </submittedName>
</protein>
<feature type="chain" id="PRO_5046521785" evidence="10">
    <location>
        <begin position="27"/>
        <end position="1038"/>
    </location>
</feature>
<dbReference type="InterPro" id="IPR012910">
    <property type="entry name" value="Plug_dom"/>
</dbReference>
<dbReference type="InterPro" id="IPR000531">
    <property type="entry name" value="Beta-barrel_TonB"/>
</dbReference>
<dbReference type="InterPro" id="IPR008969">
    <property type="entry name" value="CarboxyPept-like_regulatory"/>
</dbReference>
<comment type="subcellular location">
    <subcellularLocation>
        <location evidence="1 8">Cell outer membrane</location>
        <topology evidence="1 8">Multi-pass membrane protein</topology>
    </subcellularLocation>
</comment>
<evidence type="ECO:0000256" key="10">
    <source>
        <dbReference type="SAM" id="SignalP"/>
    </source>
</evidence>
<dbReference type="SUPFAM" id="SSF49464">
    <property type="entry name" value="Carboxypeptidase regulatory domain-like"/>
    <property type="match status" value="1"/>
</dbReference>
<dbReference type="Gene3D" id="2.60.40.1120">
    <property type="entry name" value="Carboxypeptidase-like, regulatory domain"/>
    <property type="match status" value="1"/>
</dbReference>
<evidence type="ECO:0000256" key="4">
    <source>
        <dbReference type="ARBA" id="ARBA00022692"/>
    </source>
</evidence>
<dbReference type="InterPro" id="IPR039426">
    <property type="entry name" value="TonB-dep_rcpt-like"/>
</dbReference>
<keyword evidence="2 8" id="KW-0813">Transport</keyword>
<dbReference type="Pfam" id="PF00593">
    <property type="entry name" value="TonB_dep_Rec_b-barrel"/>
    <property type="match status" value="1"/>
</dbReference>
<keyword evidence="10" id="KW-0732">Signal</keyword>
<dbReference type="RefSeq" id="WP_235955381.1">
    <property type="nucleotide sequence ID" value="NZ_JAAVTK010000002.1"/>
</dbReference>
<keyword evidence="5 9" id="KW-0798">TonB box</keyword>
<dbReference type="InterPro" id="IPR023997">
    <property type="entry name" value="TonB-dep_OMP_SusC/RagA_CS"/>
</dbReference>
<name>A0ABX1HDQ4_9BACT</name>
<dbReference type="InterPro" id="IPR023996">
    <property type="entry name" value="TonB-dep_OMP_SusC/RagA"/>
</dbReference>
<reference evidence="13 14" key="1">
    <citation type="submission" date="2020-03" db="EMBL/GenBank/DDBJ databases">
        <title>Genomic Encyclopedia of Type Strains, Phase IV (KMG-V): Genome sequencing to study the core and pangenomes of soil and plant-associated prokaryotes.</title>
        <authorList>
            <person name="Whitman W."/>
        </authorList>
    </citation>
    <scope>NUCLEOTIDE SEQUENCE [LARGE SCALE GENOMIC DNA]</scope>
    <source>
        <strain evidence="13 14">1B</strain>
    </source>
</reference>
<keyword evidence="6 8" id="KW-0472">Membrane</keyword>
<evidence type="ECO:0000256" key="1">
    <source>
        <dbReference type="ARBA" id="ARBA00004571"/>
    </source>
</evidence>
<dbReference type="Gene3D" id="2.170.130.10">
    <property type="entry name" value="TonB-dependent receptor, plug domain"/>
    <property type="match status" value="1"/>
</dbReference>